<evidence type="ECO:0000256" key="8">
    <source>
        <dbReference type="ARBA" id="ARBA00022989"/>
    </source>
</evidence>
<evidence type="ECO:0000256" key="2">
    <source>
        <dbReference type="ARBA" id="ARBA00010604"/>
    </source>
</evidence>
<evidence type="ECO:0000256" key="4">
    <source>
        <dbReference type="ARBA" id="ARBA00022448"/>
    </source>
</evidence>
<evidence type="ECO:0000256" key="12">
    <source>
        <dbReference type="SAM" id="Phobius"/>
    </source>
</evidence>
<evidence type="ECO:0000256" key="3">
    <source>
        <dbReference type="ARBA" id="ARBA00021257"/>
    </source>
</evidence>
<keyword evidence="10 12" id="KW-0472">Membrane</keyword>
<evidence type="ECO:0000313" key="13">
    <source>
        <dbReference type="EMBL" id="GAX73131.1"/>
    </source>
</evidence>
<gene>
    <name evidence="13" type="ORF">CEUSTIGMA_g584.t1</name>
</gene>
<dbReference type="GO" id="GO:0005789">
    <property type="term" value="C:endoplasmic reticulum membrane"/>
    <property type="evidence" value="ECO:0007669"/>
    <property type="project" value="UniProtKB-SubCell"/>
</dbReference>
<dbReference type="Proteomes" id="UP000232323">
    <property type="component" value="Unassembled WGS sequence"/>
</dbReference>
<evidence type="ECO:0000256" key="9">
    <source>
        <dbReference type="ARBA" id="ARBA00023010"/>
    </source>
</evidence>
<evidence type="ECO:0000256" key="10">
    <source>
        <dbReference type="ARBA" id="ARBA00023136"/>
    </source>
</evidence>
<keyword evidence="6" id="KW-0256">Endoplasmic reticulum</keyword>
<comment type="similarity">
    <text evidence="2">Belongs to the SEC62 family.</text>
</comment>
<keyword evidence="9" id="KW-0811">Translocation</keyword>
<evidence type="ECO:0000256" key="5">
    <source>
        <dbReference type="ARBA" id="ARBA00022692"/>
    </source>
</evidence>
<reference evidence="13 14" key="1">
    <citation type="submission" date="2017-08" db="EMBL/GenBank/DDBJ databases">
        <title>Acidophilic green algal genome provides insights into adaptation to an acidic environment.</title>
        <authorList>
            <person name="Hirooka S."/>
            <person name="Hirose Y."/>
            <person name="Kanesaki Y."/>
            <person name="Higuchi S."/>
            <person name="Fujiwara T."/>
            <person name="Onuma R."/>
            <person name="Era A."/>
            <person name="Ohbayashi R."/>
            <person name="Uzuka A."/>
            <person name="Nozaki H."/>
            <person name="Yoshikawa H."/>
            <person name="Miyagishima S.Y."/>
        </authorList>
    </citation>
    <scope>NUCLEOTIDE SEQUENCE [LARGE SCALE GENOMIC DNA]</scope>
    <source>
        <strain evidence="13 14">NIES-2499</strain>
    </source>
</reference>
<evidence type="ECO:0000256" key="6">
    <source>
        <dbReference type="ARBA" id="ARBA00022824"/>
    </source>
</evidence>
<comment type="subcellular location">
    <subcellularLocation>
        <location evidence="1">Endoplasmic reticulum membrane</location>
        <topology evidence="1">Multi-pass membrane protein</topology>
    </subcellularLocation>
</comment>
<comment type="caution">
    <text evidence="13">The sequence shown here is derived from an EMBL/GenBank/DDBJ whole genome shotgun (WGS) entry which is preliminary data.</text>
</comment>
<dbReference type="PANTHER" id="PTHR12443:SF9">
    <property type="entry name" value="TRANSLOCATION PROTEIN SEC62"/>
    <property type="match status" value="1"/>
</dbReference>
<protein>
    <recommendedName>
        <fullName evidence="3">Translocation protein SEC62</fullName>
    </recommendedName>
</protein>
<dbReference type="OrthoDB" id="200187at2759"/>
<dbReference type="InterPro" id="IPR004728">
    <property type="entry name" value="Sec62"/>
</dbReference>
<keyword evidence="5 12" id="KW-0812">Transmembrane</keyword>
<dbReference type="PANTHER" id="PTHR12443">
    <property type="entry name" value="TRANSLOCATION PROTEIN SEC62"/>
    <property type="match status" value="1"/>
</dbReference>
<feature type="transmembrane region" description="Helical" evidence="12">
    <location>
        <begin position="240"/>
        <end position="257"/>
    </location>
</feature>
<organism evidence="13 14">
    <name type="scientific">Chlamydomonas eustigma</name>
    <dbReference type="NCBI Taxonomy" id="1157962"/>
    <lineage>
        <taxon>Eukaryota</taxon>
        <taxon>Viridiplantae</taxon>
        <taxon>Chlorophyta</taxon>
        <taxon>core chlorophytes</taxon>
        <taxon>Chlorophyceae</taxon>
        <taxon>CS clade</taxon>
        <taxon>Chlamydomonadales</taxon>
        <taxon>Chlamydomonadaceae</taxon>
        <taxon>Chlamydomonas</taxon>
    </lineage>
</organism>
<evidence type="ECO:0000256" key="11">
    <source>
        <dbReference type="SAM" id="MobiDB-lite"/>
    </source>
</evidence>
<keyword evidence="7" id="KW-0653">Protein transport</keyword>
<sequence>MAKRKVGKEEDPYKVLADQLREKKGVDYANAKLELTNGDGEIIEFVRGKDLARFLRAVPEKMDGLVQPIRPGRTVEDQIRDLVHFFIHKGLMIKADRKYKKPKPGKKRLVKFPRTLLLSQDQSWDESFFYIWKYERPTTLLYYISAVALPIVVILACLFPLAPWWMRMAFVYTLMAILTAMLSLIAVRYVLFAFVWTLTGHSLWLFPNMMRDDVDVFQAFSPVITHEVPEKGKSQWKQRLLAGAMLGGTFYLLYYNAPDADFLKDEAMKAHESLLDYLDLAGKKKKFLDGGNQSEAYTTTSPPVVDPVNATS</sequence>
<feature type="region of interest" description="Disordered" evidence="11">
    <location>
        <begin position="289"/>
        <end position="312"/>
    </location>
</feature>
<accession>A0A250WQQ6</accession>
<feature type="transmembrane region" description="Helical" evidence="12">
    <location>
        <begin position="140"/>
        <end position="163"/>
    </location>
</feature>
<proteinExistence type="inferred from homology"/>
<evidence type="ECO:0000256" key="7">
    <source>
        <dbReference type="ARBA" id="ARBA00022927"/>
    </source>
</evidence>
<feature type="transmembrane region" description="Helical" evidence="12">
    <location>
        <begin position="169"/>
        <end position="196"/>
    </location>
</feature>
<keyword evidence="4" id="KW-0813">Transport</keyword>
<dbReference type="AlphaFoldDB" id="A0A250WQQ6"/>
<keyword evidence="8 12" id="KW-1133">Transmembrane helix</keyword>
<dbReference type="GO" id="GO:0031204">
    <property type="term" value="P:post-translational protein targeting to membrane, translocation"/>
    <property type="evidence" value="ECO:0007669"/>
    <property type="project" value="TreeGrafter"/>
</dbReference>
<dbReference type="EMBL" id="BEGY01000002">
    <property type="protein sequence ID" value="GAX73131.1"/>
    <property type="molecule type" value="Genomic_DNA"/>
</dbReference>
<keyword evidence="14" id="KW-1185">Reference proteome</keyword>
<evidence type="ECO:0000256" key="1">
    <source>
        <dbReference type="ARBA" id="ARBA00004477"/>
    </source>
</evidence>
<feature type="compositionally biased region" description="Polar residues" evidence="11">
    <location>
        <begin position="291"/>
        <end position="302"/>
    </location>
</feature>
<evidence type="ECO:0000313" key="14">
    <source>
        <dbReference type="Proteomes" id="UP000232323"/>
    </source>
</evidence>
<dbReference type="Pfam" id="PF03839">
    <property type="entry name" value="Sec62"/>
    <property type="match status" value="1"/>
</dbReference>
<dbReference type="STRING" id="1157962.A0A250WQQ6"/>
<name>A0A250WQQ6_9CHLO</name>